<accession>A0ABQ8SE21</accession>
<protein>
    <recommendedName>
        <fullName evidence="3">MULE transposase domain-containing protein</fullName>
    </recommendedName>
</protein>
<evidence type="ECO:0000313" key="1">
    <source>
        <dbReference type="EMBL" id="KAJ4432343.1"/>
    </source>
</evidence>
<name>A0ABQ8SE21_PERAM</name>
<evidence type="ECO:0000313" key="2">
    <source>
        <dbReference type="Proteomes" id="UP001148838"/>
    </source>
</evidence>
<proteinExistence type="predicted"/>
<gene>
    <name evidence="1" type="ORF">ANN_20962</name>
</gene>
<comment type="caution">
    <text evidence="1">The sequence shown here is derived from an EMBL/GenBank/DDBJ whole genome shotgun (WGS) entry which is preliminary data.</text>
</comment>
<keyword evidence="2" id="KW-1185">Reference proteome</keyword>
<organism evidence="1 2">
    <name type="scientific">Periplaneta americana</name>
    <name type="common">American cockroach</name>
    <name type="synonym">Blatta americana</name>
    <dbReference type="NCBI Taxonomy" id="6978"/>
    <lineage>
        <taxon>Eukaryota</taxon>
        <taxon>Metazoa</taxon>
        <taxon>Ecdysozoa</taxon>
        <taxon>Arthropoda</taxon>
        <taxon>Hexapoda</taxon>
        <taxon>Insecta</taxon>
        <taxon>Pterygota</taxon>
        <taxon>Neoptera</taxon>
        <taxon>Polyneoptera</taxon>
        <taxon>Dictyoptera</taxon>
        <taxon>Blattodea</taxon>
        <taxon>Blattoidea</taxon>
        <taxon>Blattidae</taxon>
        <taxon>Blattinae</taxon>
        <taxon>Periplaneta</taxon>
    </lineage>
</organism>
<sequence length="176" mass="19777">MAAASYCITWTQNSSELFEVLKSEVRRQFERPLAPNRICTNYETEAISAVKEAFPNSIISGCLFHFEQAFWRRLQAGNLREEYLQEGNEDILDDFHSLIAVAFIPEEDVLEIFDSLADNAHDSLAPIFNHIGDTYAGGVVTVEGCSFFLLQRGTVMIDLYKVFQGQQTCVRPGIAG</sequence>
<evidence type="ECO:0008006" key="3">
    <source>
        <dbReference type="Google" id="ProtNLM"/>
    </source>
</evidence>
<reference evidence="1 2" key="1">
    <citation type="journal article" date="2022" name="Allergy">
        <title>Genome assembly and annotation of Periplaneta americana reveal a comprehensive cockroach allergen profile.</title>
        <authorList>
            <person name="Wang L."/>
            <person name="Xiong Q."/>
            <person name="Saelim N."/>
            <person name="Wang L."/>
            <person name="Nong W."/>
            <person name="Wan A.T."/>
            <person name="Shi M."/>
            <person name="Liu X."/>
            <person name="Cao Q."/>
            <person name="Hui J.H.L."/>
            <person name="Sookrung N."/>
            <person name="Leung T.F."/>
            <person name="Tungtrongchitr A."/>
            <person name="Tsui S.K.W."/>
        </authorList>
    </citation>
    <scope>NUCLEOTIDE SEQUENCE [LARGE SCALE GENOMIC DNA]</scope>
    <source>
        <strain evidence="1">PWHHKU_190912</strain>
    </source>
</reference>
<dbReference type="EMBL" id="JAJSOF020000029">
    <property type="protein sequence ID" value="KAJ4432343.1"/>
    <property type="molecule type" value="Genomic_DNA"/>
</dbReference>
<dbReference type="Proteomes" id="UP001148838">
    <property type="component" value="Unassembled WGS sequence"/>
</dbReference>